<evidence type="ECO:0000313" key="2">
    <source>
        <dbReference type="EMBL" id="SHF89243.1"/>
    </source>
</evidence>
<feature type="transmembrane region" description="Helical" evidence="1">
    <location>
        <begin position="140"/>
        <end position="166"/>
    </location>
</feature>
<keyword evidence="1" id="KW-1133">Transmembrane helix</keyword>
<gene>
    <name evidence="2" type="ORF">SAMN05216361_0780</name>
</gene>
<keyword evidence="1" id="KW-0472">Membrane</keyword>
<organism evidence="2 3">
    <name type="scientific">Marisediminitalea aggregata</name>
    <dbReference type="NCBI Taxonomy" id="634436"/>
    <lineage>
        <taxon>Bacteria</taxon>
        <taxon>Pseudomonadati</taxon>
        <taxon>Pseudomonadota</taxon>
        <taxon>Gammaproteobacteria</taxon>
        <taxon>Alteromonadales</taxon>
        <taxon>Alteromonadaceae</taxon>
        <taxon>Marisediminitalea</taxon>
    </lineage>
</organism>
<keyword evidence="1" id="KW-0812">Transmembrane</keyword>
<dbReference type="RefSeq" id="WP_245819102.1">
    <property type="nucleotide sequence ID" value="NZ_FQWD01000001.1"/>
</dbReference>
<reference evidence="3" key="1">
    <citation type="submission" date="2016-11" db="EMBL/GenBank/DDBJ databases">
        <authorList>
            <person name="Varghese N."/>
            <person name="Submissions S."/>
        </authorList>
    </citation>
    <scope>NUCLEOTIDE SEQUENCE [LARGE SCALE GENOMIC DNA]</scope>
    <source>
        <strain evidence="3">CGMCC 1.8995</strain>
    </source>
</reference>
<name>A0A1M5FCC7_9ALTE</name>
<protein>
    <submittedName>
        <fullName evidence="2">Uncharacterized protein</fullName>
    </submittedName>
</protein>
<sequence>MKDWLNRVSKSWDAAKAELDTKLGMVKEHIGALPVIVSLERSEPQDVQYDEKHYFVIPNHTCDIGFSLHTMRTLPSGSPEINDLPKRRVFHFPNEHYEGALRLHMVETARSMAFDTNSNTQSTLEKLADDIDAMDSKLTYGMLAVGALAAIFNPLIGAGIALKAVLPSISGMLSRHGLKPLGEKATRAQIEHKAKQAEEHVLAQFAAATTLKVTNPILNELEFALRTNEQEHDPLHDPNLANASLPALEHCDWRHLTEVAISHVYKEILADPEKHAKAKLGPEDIRWLQVLLAGK</sequence>
<dbReference type="AlphaFoldDB" id="A0A1M5FCC7"/>
<evidence type="ECO:0000256" key="1">
    <source>
        <dbReference type="SAM" id="Phobius"/>
    </source>
</evidence>
<proteinExistence type="predicted"/>
<evidence type="ECO:0000313" key="3">
    <source>
        <dbReference type="Proteomes" id="UP000184520"/>
    </source>
</evidence>
<dbReference type="STRING" id="634436.SAMN05216361_0780"/>
<dbReference type="EMBL" id="FQWD01000001">
    <property type="protein sequence ID" value="SHF89243.1"/>
    <property type="molecule type" value="Genomic_DNA"/>
</dbReference>
<dbReference type="Proteomes" id="UP000184520">
    <property type="component" value="Unassembled WGS sequence"/>
</dbReference>
<accession>A0A1M5FCC7</accession>
<keyword evidence="3" id="KW-1185">Reference proteome</keyword>